<feature type="transmembrane region" description="Helical" evidence="1">
    <location>
        <begin position="50"/>
        <end position="70"/>
    </location>
</feature>
<dbReference type="Pfam" id="PF03703">
    <property type="entry name" value="bPH_2"/>
    <property type="match status" value="1"/>
</dbReference>
<name>A0A537K1H3_9BACT</name>
<sequence length="157" mass="17337">MGYIQRSLISGESLVYRTRLHWNVLIKPMIWGGVPVGAGCAVLTSRYAVAAWVLIPLGLFLLIFAFINYFSSEFGVTNKRVLIKTGFMGTHSFEMLLAKVEAIGVDQTLVQKIFNYGTIVISGTGGSKEKLPQIKGPFEFRRRVQEQIAAAPEIRGG</sequence>
<feature type="transmembrane region" description="Helical" evidence="1">
    <location>
        <begin position="20"/>
        <end position="44"/>
    </location>
</feature>
<accession>A0A537K1H3</accession>
<evidence type="ECO:0000313" key="3">
    <source>
        <dbReference type="EMBL" id="TMI89638.1"/>
    </source>
</evidence>
<dbReference type="EMBL" id="VBAK01000120">
    <property type="protein sequence ID" value="TMI89638.1"/>
    <property type="molecule type" value="Genomic_DNA"/>
</dbReference>
<dbReference type="Proteomes" id="UP000318509">
    <property type="component" value="Unassembled WGS sequence"/>
</dbReference>
<gene>
    <name evidence="3" type="ORF">E6H00_09235</name>
</gene>
<proteinExistence type="predicted"/>
<dbReference type="PANTHER" id="PTHR37938">
    <property type="entry name" value="BLL0215 PROTEIN"/>
    <property type="match status" value="1"/>
</dbReference>
<evidence type="ECO:0000313" key="4">
    <source>
        <dbReference type="Proteomes" id="UP000318509"/>
    </source>
</evidence>
<keyword evidence="1" id="KW-1133">Transmembrane helix</keyword>
<dbReference type="AlphaFoldDB" id="A0A537K1H3"/>
<feature type="domain" description="YdbS-like PH" evidence="2">
    <location>
        <begin position="69"/>
        <end position="133"/>
    </location>
</feature>
<reference evidence="3 4" key="1">
    <citation type="journal article" date="2019" name="Nat. Microbiol.">
        <title>Mediterranean grassland soil C-N compound turnover is dependent on rainfall and depth, and is mediated by genomically divergent microorganisms.</title>
        <authorList>
            <person name="Diamond S."/>
            <person name="Andeer P.F."/>
            <person name="Li Z."/>
            <person name="Crits-Christoph A."/>
            <person name="Burstein D."/>
            <person name="Anantharaman K."/>
            <person name="Lane K.R."/>
            <person name="Thomas B.C."/>
            <person name="Pan C."/>
            <person name="Northen T.R."/>
            <person name="Banfield J.F."/>
        </authorList>
    </citation>
    <scope>NUCLEOTIDE SEQUENCE [LARGE SCALE GENOMIC DNA]</scope>
    <source>
        <strain evidence="3">NP_3</strain>
    </source>
</reference>
<keyword evidence="1" id="KW-0812">Transmembrane</keyword>
<dbReference type="InterPro" id="IPR005182">
    <property type="entry name" value="YdbS-like_PH"/>
</dbReference>
<comment type="caution">
    <text evidence="3">The sequence shown here is derived from an EMBL/GenBank/DDBJ whole genome shotgun (WGS) entry which is preliminary data.</text>
</comment>
<evidence type="ECO:0000259" key="2">
    <source>
        <dbReference type="Pfam" id="PF03703"/>
    </source>
</evidence>
<evidence type="ECO:0000256" key="1">
    <source>
        <dbReference type="SAM" id="Phobius"/>
    </source>
</evidence>
<protein>
    <submittedName>
        <fullName evidence="3">PH domain-containing protein</fullName>
    </submittedName>
</protein>
<dbReference type="PANTHER" id="PTHR37938:SF1">
    <property type="entry name" value="BLL0215 PROTEIN"/>
    <property type="match status" value="1"/>
</dbReference>
<keyword evidence="1" id="KW-0472">Membrane</keyword>
<organism evidence="3 4">
    <name type="scientific">Candidatus Segetimicrobium genomatis</name>
    <dbReference type="NCBI Taxonomy" id="2569760"/>
    <lineage>
        <taxon>Bacteria</taxon>
        <taxon>Bacillati</taxon>
        <taxon>Candidatus Sysuimicrobiota</taxon>
        <taxon>Candidatus Sysuimicrobiia</taxon>
        <taxon>Candidatus Sysuimicrobiales</taxon>
        <taxon>Candidatus Segetimicrobiaceae</taxon>
        <taxon>Candidatus Segetimicrobium</taxon>
    </lineage>
</organism>